<evidence type="ECO:0000313" key="12">
    <source>
        <dbReference type="Proteomes" id="UP000433483"/>
    </source>
</evidence>
<dbReference type="EMBL" id="QXGA01004154">
    <property type="protein sequence ID" value="KAE9075817.1"/>
    <property type="molecule type" value="Genomic_DNA"/>
</dbReference>
<dbReference type="Proteomes" id="UP000488956">
    <property type="component" value="Unassembled WGS sequence"/>
</dbReference>
<dbReference type="EMBL" id="QXGE01004288">
    <property type="protein sequence ID" value="KAE9271198.1"/>
    <property type="molecule type" value="Genomic_DNA"/>
</dbReference>
<dbReference type="EMBL" id="QXGB01001617">
    <property type="protein sequence ID" value="KAE9187968.1"/>
    <property type="molecule type" value="Genomic_DNA"/>
</dbReference>
<evidence type="ECO:0000313" key="19">
    <source>
        <dbReference type="Proteomes" id="UP000488956"/>
    </source>
</evidence>
<sequence>MHLKVCDEGVKKNNGGRMASVQKHDRVTIPIPPPTNVVTKHPSVSDRFAPGSSSKVEVPPPDACIAATSMHNKY</sequence>
<evidence type="ECO:0000313" key="5">
    <source>
        <dbReference type="EMBL" id="KAE9075817.1"/>
    </source>
</evidence>
<evidence type="ECO:0000313" key="9">
    <source>
        <dbReference type="EMBL" id="KAE9201394.1"/>
    </source>
</evidence>
<dbReference type="EMBL" id="QXFW01004263">
    <property type="protein sequence ID" value="KAE8966473.1"/>
    <property type="molecule type" value="Genomic_DNA"/>
</dbReference>
<protein>
    <submittedName>
        <fullName evidence="8">Uncharacterized protein</fullName>
    </submittedName>
</protein>
<evidence type="ECO:0000313" key="8">
    <source>
        <dbReference type="EMBL" id="KAE9187968.1"/>
    </source>
</evidence>
<dbReference type="Proteomes" id="UP000437068">
    <property type="component" value="Unassembled WGS sequence"/>
</dbReference>
<evidence type="ECO:0000313" key="18">
    <source>
        <dbReference type="Proteomes" id="UP000476176"/>
    </source>
</evidence>
<evidence type="ECO:0000313" key="7">
    <source>
        <dbReference type="EMBL" id="KAE9171295.1"/>
    </source>
</evidence>
<gene>
    <name evidence="10" type="ORF">PF001_g28484</name>
    <name evidence="9" type="ORF">PF002_g21544</name>
    <name evidence="7" type="ORF">PF004_g27617</name>
    <name evidence="8" type="ORF">PF005_g20243</name>
    <name evidence="5" type="ORF">PF006_g28255</name>
    <name evidence="6" type="ORF">PF007_g20261</name>
    <name evidence="2" type="ORF">PF009_g24791</name>
    <name evidence="4" type="ORF">PF010_g28178</name>
    <name evidence="3" type="ORF">PF011_g27924</name>
</gene>
<dbReference type="EMBL" id="QXGD01001665">
    <property type="protein sequence ID" value="KAE9201394.1"/>
    <property type="molecule type" value="Genomic_DNA"/>
</dbReference>
<evidence type="ECO:0000313" key="11">
    <source>
        <dbReference type="Proteomes" id="UP000429523"/>
    </source>
</evidence>
<evidence type="ECO:0000313" key="16">
    <source>
        <dbReference type="Proteomes" id="UP000441208"/>
    </source>
</evidence>
<feature type="region of interest" description="Disordered" evidence="1">
    <location>
        <begin position="27"/>
        <end position="60"/>
    </location>
</feature>
<dbReference type="Proteomes" id="UP000476176">
    <property type="component" value="Unassembled WGS sequence"/>
</dbReference>
<comment type="caution">
    <text evidence="8">The sequence shown here is derived from an EMBL/GenBank/DDBJ whole genome shotgun (WGS) entry which is preliminary data.</text>
</comment>
<evidence type="ECO:0000313" key="10">
    <source>
        <dbReference type="EMBL" id="KAE9271198.1"/>
    </source>
</evidence>
<evidence type="ECO:0000313" key="3">
    <source>
        <dbReference type="EMBL" id="KAE8966473.1"/>
    </source>
</evidence>
<evidence type="ECO:0000313" key="4">
    <source>
        <dbReference type="EMBL" id="KAE9065491.1"/>
    </source>
</evidence>
<dbReference type="Proteomes" id="UP000433483">
    <property type="component" value="Unassembled WGS sequence"/>
</dbReference>
<organism evidence="8 12">
    <name type="scientific">Phytophthora fragariae</name>
    <dbReference type="NCBI Taxonomy" id="53985"/>
    <lineage>
        <taxon>Eukaryota</taxon>
        <taxon>Sar</taxon>
        <taxon>Stramenopiles</taxon>
        <taxon>Oomycota</taxon>
        <taxon>Peronosporomycetes</taxon>
        <taxon>Peronosporales</taxon>
        <taxon>Peronosporaceae</taxon>
        <taxon>Phytophthora</taxon>
    </lineage>
</organism>
<keyword evidence="12" id="KW-1185">Reference proteome</keyword>
<evidence type="ECO:0000313" key="14">
    <source>
        <dbReference type="Proteomes" id="UP000440367"/>
    </source>
</evidence>
<dbReference type="EMBL" id="QXFX01004099">
    <property type="protein sequence ID" value="KAE9065491.1"/>
    <property type="molecule type" value="Genomic_DNA"/>
</dbReference>
<evidence type="ECO:0000313" key="13">
    <source>
        <dbReference type="Proteomes" id="UP000437068"/>
    </source>
</evidence>
<evidence type="ECO:0000256" key="1">
    <source>
        <dbReference type="SAM" id="MobiDB-lite"/>
    </source>
</evidence>
<dbReference type="EMBL" id="QXGF01002370">
    <property type="protein sequence ID" value="KAE8924985.1"/>
    <property type="molecule type" value="Genomic_DNA"/>
</dbReference>
<evidence type="ECO:0000313" key="15">
    <source>
        <dbReference type="Proteomes" id="UP000440732"/>
    </source>
</evidence>
<name>A0A6A3WX81_9STRA</name>
<dbReference type="EMBL" id="QXFZ01001606">
    <property type="protein sequence ID" value="KAE9087722.1"/>
    <property type="molecule type" value="Genomic_DNA"/>
</dbReference>
<reference evidence="11 12" key="1">
    <citation type="submission" date="2018-08" db="EMBL/GenBank/DDBJ databases">
        <title>Genomic investigation of the strawberry pathogen Phytophthora fragariae indicates pathogenicity is determined by transcriptional variation in three key races.</title>
        <authorList>
            <person name="Adams T.M."/>
            <person name="Armitage A.D."/>
            <person name="Sobczyk M.K."/>
            <person name="Bates H.J."/>
            <person name="Dunwell J.M."/>
            <person name="Nellist C.F."/>
            <person name="Harrison R.J."/>
        </authorList>
    </citation>
    <scope>NUCLEOTIDE SEQUENCE [LARGE SCALE GENOMIC DNA]</scope>
    <source>
        <strain evidence="10 13">A4</strain>
        <strain evidence="9 14">BC-1</strain>
        <strain evidence="7 18">BC-23</strain>
        <strain evidence="8 12">NOV-27</strain>
        <strain evidence="5 15">NOV-5</strain>
        <strain evidence="6 16">NOV-71</strain>
        <strain evidence="2 11">NOV-9</strain>
        <strain evidence="4 19">ONT-3</strain>
        <strain evidence="3 17">SCRP245</strain>
    </source>
</reference>
<dbReference type="AlphaFoldDB" id="A0A6A3WX81"/>
<dbReference type="Proteomes" id="UP000440367">
    <property type="component" value="Unassembled WGS sequence"/>
</dbReference>
<proteinExistence type="predicted"/>
<evidence type="ECO:0000313" key="2">
    <source>
        <dbReference type="EMBL" id="KAE8924985.1"/>
    </source>
</evidence>
<dbReference type="Proteomes" id="UP000440732">
    <property type="component" value="Unassembled WGS sequence"/>
</dbReference>
<dbReference type="Proteomes" id="UP000429523">
    <property type="component" value="Unassembled WGS sequence"/>
</dbReference>
<dbReference type="EMBL" id="QXGC01004085">
    <property type="protein sequence ID" value="KAE9171295.1"/>
    <property type="molecule type" value="Genomic_DNA"/>
</dbReference>
<evidence type="ECO:0000313" key="6">
    <source>
        <dbReference type="EMBL" id="KAE9087722.1"/>
    </source>
</evidence>
<evidence type="ECO:0000313" key="17">
    <source>
        <dbReference type="Proteomes" id="UP000460718"/>
    </source>
</evidence>
<dbReference type="Proteomes" id="UP000441208">
    <property type="component" value="Unassembled WGS sequence"/>
</dbReference>
<accession>A0A6A3WX81</accession>
<dbReference type="Proteomes" id="UP000460718">
    <property type="component" value="Unassembled WGS sequence"/>
</dbReference>